<keyword evidence="2" id="KW-1185">Reference proteome</keyword>
<dbReference type="EMBL" id="CAJVQB010069167">
    <property type="protein sequence ID" value="CAG8842495.1"/>
    <property type="molecule type" value="Genomic_DNA"/>
</dbReference>
<reference evidence="1 2" key="1">
    <citation type="submission" date="2021-06" db="EMBL/GenBank/DDBJ databases">
        <authorList>
            <person name="Kallberg Y."/>
            <person name="Tangrot J."/>
            <person name="Rosling A."/>
        </authorList>
    </citation>
    <scope>NUCLEOTIDE SEQUENCE [LARGE SCALE GENOMIC DNA]</scope>
    <source>
        <strain evidence="1 2">120-4 pot B 10/14</strain>
    </source>
</reference>
<sequence>QYSINGHGGATIIQDCPFFGNISFKKNERQYQEIKYGKYNEIDLTLVKKLFMGEQINDNNQINCTFVISQSYKRKQFTQGNIIEKPCSIHFIKIIPLDISSCPYIALICIGTHKHLLPLPKKIPANLKISLQNLIKQAINNNETLTPSSFIV</sequence>
<gene>
    <name evidence="1" type="ORF">GMARGA_LOCUS36016</name>
</gene>
<dbReference type="Proteomes" id="UP000789901">
    <property type="component" value="Unassembled WGS sequence"/>
</dbReference>
<protein>
    <submittedName>
        <fullName evidence="1">39234_t:CDS:1</fullName>
    </submittedName>
</protein>
<comment type="caution">
    <text evidence="1">The sequence shown here is derived from an EMBL/GenBank/DDBJ whole genome shotgun (WGS) entry which is preliminary data.</text>
</comment>
<evidence type="ECO:0000313" key="1">
    <source>
        <dbReference type="EMBL" id="CAG8842495.1"/>
    </source>
</evidence>
<name>A0ABN7WX91_GIGMA</name>
<accession>A0ABN7WX91</accession>
<feature type="non-terminal residue" evidence="1">
    <location>
        <position position="1"/>
    </location>
</feature>
<evidence type="ECO:0000313" key="2">
    <source>
        <dbReference type="Proteomes" id="UP000789901"/>
    </source>
</evidence>
<organism evidence="1 2">
    <name type="scientific">Gigaspora margarita</name>
    <dbReference type="NCBI Taxonomy" id="4874"/>
    <lineage>
        <taxon>Eukaryota</taxon>
        <taxon>Fungi</taxon>
        <taxon>Fungi incertae sedis</taxon>
        <taxon>Mucoromycota</taxon>
        <taxon>Glomeromycotina</taxon>
        <taxon>Glomeromycetes</taxon>
        <taxon>Diversisporales</taxon>
        <taxon>Gigasporaceae</taxon>
        <taxon>Gigaspora</taxon>
    </lineage>
</organism>
<proteinExistence type="predicted"/>
<feature type="non-terminal residue" evidence="1">
    <location>
        <position position="152"/>
    </location>
</feature>